<reference evidence="2 3" key="1">
    <citation type="journal article" date="2018" name="Nat. Biotechnol.">
        <title>A standardized bacterial taxonomy based on genome phylogeny substantially revises the tree of life.</title>
        <authorList>
            <person name="Parks D.H."/>
            <person name="Chuvochina M."/>
            <person name="Waite D.W."/>
            <person name="Rinke C."/>
            <person name="Skarshewski A."/>
            <person name="Chaumeil P.A."/>
            <person name="Hugenholtz P."/>
        </authorList>
    </citation>
    <scope>NUCLEOTIDE SEQUENCE [LARGE SCALE GENOMIC DNA]</scope>
    <source>
        <strain evidence="2">UBA8557</strain>
    </source>
</reference>
<feature type="coiled-coil region" evidence="1">
    <location>
        <begin position="27"/>
        <end position="54"/>
    </location>
</feature>
<accession>A0A3B9L180</accession>
<organism evidence="2 3">
    <name type="scientific">Hyphomonas atlantica</name>
    <dbReference type="NCBI Taxonomy" id="1280948"/>
    <lineage>
        <taxon>Bacteria</taxon>
        <taxon>Pseudomonadati</taxon>
        <taxon>Pseudomonadota</taxon>
        <taxon>Alphaproteobacteria</taxon>
        <taxon>Hyphomonadales</taxon>
        <taxon>Hyphomonadaceae</taxon>
        <taxon>Hyphomonas</taxon>
    </lineage>
</organism>
<dbReference type="AlphaFoldDB" id="A0A3B9L180"/>
<sequence>MEQKDLNHYKQEVDLKKLAEAEAFKTLEAAQAAANEARDARVRAEEALNMAIARVEQGLPADLGAQEATAPGSKVK</sequence>
<dbReference type="Proteomes" id="UP000259173">
    <property type="component" value="Unassembled WGS sequence"/>
</dbReference>
<keyword evidence="1" id="KW-0175">Coiled coil</keyword>
<protein>
    <submittedName>
        <fullName evidence="2">Uncharacterized protein</fullName>
    </submittedName>
</protein>
<evidence type="ECO:0000313" key="2">
    <source>
        <dbReference type="EMBL" id="HAE94574.1"/>
    </source>
</evidence>
<dbReference type="RefSeq" id="WP_273280486.1">
    <property type="nucleotide sequence ID" value="NZ_CAXEMP010000166.1"/>
</dbReference>
<proteinExistence type="predicted"/>
<dbReference type="EMBL" id="DMBR01000255">
    <property type="protein sequence ID" value="HAE94574.1"/>
    <property type="molecule type" value="Genomic_DNA"/>
</dbReference>
<comment type="caution">
    <text evidence="2">The sequence shown here is derived from an EMBL/GenBank/DDBJ whole genome shotgun (WGS) entry which is preliminary data.</text>
</comment>
<gene>
    <name evidence="2" type="ORF">DCG65_08435</name>
</gene>
<name>A0A3B9L180_9PROT</name>
<evidence type="ECO:0000313" key="3">
    <source>
        <dbReference type="Proteomes" id="UP000259173"/>
    </source>
</evidence>
<evidence type="ECO:0000256" key="1">
    <source>
        <dbReference type="SAM" id="Coils"/>
    </source>
</evidence>